<dbReference type="AlphaFoldDB" id="A0A165NJM3"/>
<evidence type="ECO:0000256" key="1">
    <source>
        <dbReference type="SAM" id="MobiDB-lite"/>
    </source>
</evidence>
<evidence type="ECO:0000313" key="2">
    <source>
        <dbReference type="EMBL" id="KZT67047.1"/>
    </source>
</evidence>
<sequence length="139" mass="15377">MCVVATESRIRESRRSRPPARGRPGCALFPPWRPALPSRRGVLPRQAAAVRVAESAKHVHTYMQYVRPRACVRSRSRQASPNKVCGAKPVGEARPIRNPPTKRLPRVSPPPQRSITTPSRKLRPATSYGTAANVLDTAR</sequence>
<protein>
    <submittedName>
        <fullName evidence="2">Uncharacterized protein</fullName>
    </submittedName>
</protein>
<accession>A0A165NJM3</accession>
<organism evidence="2 3">
    <name type="scientific">Daedalea quercina L-15889</name>
    <dbReference type="NCBI Taxonomy" id="1314783"/>
    <lineage>
        <taxon>Eukaryota</taxon>
        <taxon>Fungi</taxon>
        <taxon>Dikarya</taxon>
        <taxon>Basidiomycota</taxon>
        <taxon>Agaricomycotina</taxon>
        <taxon>Agaricomycetes</taxon>
        <taxon>Polyporales</taxon>
        <taxon>Fomitopsis</taxon>
    </lineage>
</organism>
<dbReference type="EMBL" id="KV429081">
    <property type="protein sequence ID" value="KZT67047.1"/>
    <property type="molecule type" value="Genomic_DNA"/>
</dbReference>
<reference evidence="2 3" key="1">
    <citation type="journal article" date="2016" name="Mol. Biol. Evol.">
        <title>Comparative Genomics of Early-Diverging Mushroom-Forming Fungi Provides Insights into the Origins of Lignocellulose Decay Capabilities.</title>
        <authorList>
            <person name="Nagy L.G."/>
            <person name="Riley R."/>
            <person name="Tritt A."/>
            <person name="Adam C."/>
            <person name="Daum C."/>
            <person name="Floudas D."/>
            <person name="Sun H."/>
            <person name="Yadav J.S."/>
            <person name="Pangilinan J."/>
            <person name="Larsson K.H."/>
            <person name="Matsuura K."/>
            <person name="Barry K."/>
            <person name="Labutti K."/>
            <person name="Kuo R."/>
            <person name="Ohm R.A."/>
            <person name="Bhattacharya S.S."/>
            <person name="Shirouzu T."/>
            <person name="Yoshinaga Y."/>
            <person name="Martin F.M."/>
            <person name="Grigoriev I.V."/>
            <person name="Hibbett D.S."/>
        </authorList>
    </citation>
    <scope>NUCLEOTIDE SEQUENCE [LARGE SCALE GENOMIC DNA]</scope>
    <source>
        <strain evidence="2 3">L-15889</strain>
    </source>
</reference>
<keyword evidence="3" id="KW-1185">Reference proteome</keyword>
<evidence type="ECO:0000313" key="3">
    <source>
        <dbReference type="Proteomes" id="UP000076727"/>
    </source>
</evidence>
<proteinExistence type="predicted"/>
<feature type="region of interest" description="Disordered" evidence="1">
    <location>
        <begin position="1"/>
        <end position="25"/>
    </location>
</feature>
<name>A0A165NJM3_9APHY</name>
<dbReference type="Proteomes" id="UP000076727">
    <property type="component" value="Unassembled WGS sequence"/>
</dbReference>
<feature type="region of interest" description="Disordered" evidence="1">
    <location>
        <begin position="72"/>
        <end position="139"/>
    </location>
</feature>
<gene>
    <name evidence="2" type="ORF">DAEQUDRAFT_428776</name>
</gene>